<name>A0ABW6UJG1_9ACTN</name>
<protein>
    <recommendedName>
        <fullName evidence="3">Transglycosylase SLT domain-containing protein</fullName>
    </recommendedName>
</protein>
<comment type="caution">
    <text evidence="1">The sequence shown here is derived from an EMBL/GenBank/DDBJ whole genome shotgun (WGS) entry which is preliminary data.</text>
</comment>
<accession>A0ABW6UJG1</accession>
<dbReference type="Proteomes" id="UP001602058">
    <property type="component" value="Unassembled WGS sequence"/>
</dbReference>
<dbReference type="InterPro" id="IPR023346">
    <property type="entry name" value="Lysozyme-like_dom_sf"/>
</dbReference>
<reference evidence="1 2" key="1">
    <citation type="submission" date="2024-10" db="EMBL/GenBank/DDBJ databases">
        <title>The Natural Products Discovery Center: Release of the First 8490 Sequenced Strains for Exploring Actinobacteria Biosynthetic Diversity.</title>
        <authorList>
            <person name="Kalkreuter E."/>
            <person name="Kautsar S.A."/>
            <person name="Yang D."/>
            <person name="Bader C.D."/>
            <person name="Teijaro C.N."/>
            <person name="Fluegel L."/>
            <person name="Davis C.M."/>
            <person name="Simpson J.R."/>
            <person name="Lauterbach L."/>
            <person name="Steele A.D."/>
            <person name="Gui C."/>
            <person name="Meng S."/>
            <person name="Li G."/>
            <person name="Viehrig K."/>
            <person name="Ye F."/>
            <person name="Su P."/>
            <person name="Kiefer A.F."/>
            <person name="Nichols A."/>
            <person name="Cepeda A.J."/>
            <person name="Yan W."/>
            <person name="Fan B."/>
            <person name="Jiang Y."/>
            <person name="Adhikari A."/>
            <person name="Zheng C.-J."/>
            <person name="Schuster L."/>
            <person name="Cowan T.M."/>
            <person name="Smanski M.J."/>
            <person name="Chevrette M.G."/>
            <person name="De Carvalho L.P.S."/>
            <person name="Shen B."/>
        </authorList>
    </citation>
    <scope>NUCLEOTIDE SEQUENCE [LARGE SCALE GENOMIC DNA]</scope>
    <source>
        <strain evidence="1 2">NPDC001390</strain>
    </source>
</reference>
<keyword evidence="2" id="KW-1185">Reference proteome</keyword>
<proteinExistence type="predicted"/>
<organism evidence="1 2">
    <name type="scientific">Streptomyces bluensis</name>
    <dbReference type="NCBI Taxonomy" id="33897"/>
    <lineage>
        <taxon>Bacteria</taxon>
        <taxon>Bacillati</taxon>
        <taxon>Actinomycetota</taxon>
        <taxon>Actinomycetes</taxon>
        <taxon>Kitasatosporales</taxon>
        <taxon>Streptomycetaceae</taxon>
        <taxon>Streptomyces</taxon>
    </lineage>
</organism>
<gene>
    <name evidence="1" type="ORF">ACFY1D_14990</name>
</gene>
<dbReference type="Gene3D" id="1.10.530.10">
    <property type="match status" value="1"/>
</dbReference>
<evidence type="ECO:0008006" key="3">
    <source>
        <dbReference type="Google" id="ProtNLM"/>
    </source>
</evidence>
<dbReference type="EMBL" id="JBIAWJ010000006">
    <property type="protein sequence ID" value="MFF4522709.1"/>
    <property type="molecule type" value="Genomic_DNA"/>
</dbReference>
<sequence length="456" mass="50385">MVVYYADVKFLEDCDPVLIERNAKEYRRMRDLLDSIEPSVRKAEQVQWESVARTSYEARLRDVRGLARGLYDGYDAAQSALLKYADAVADAKPHLRDGKEAQERLDGVLSGEGFALTRVQQSAEPMRRWEDMRNTTGLLDWISELGVDRDAIREEAERYYEQAEAAFARALNTERPAREACVAALKAATALIPDFRTTHKDAAALLFKVKALSAERAEAADNPLTRLPGSPWGKGSTLTGPDATVSALLQDLRTHAKGMPEVKSKWLTDAIGDKREWVLENRAAIKETAKVYGLPPDVVAAIAMQEVGGTPYAIDRQVEMSRAVAENVLSPLVPENLPGPLGGDRDNTSYGPMAVQIRRAAETLGYEPADLTTDQRDEIRGALEDPTQNLLISAKHMADLKAQSSFADVPPEQMTDAQKAELASRYNGGPYWQVPQAQAYADAVEGHRARVRQDFS</sequence>
<evidence type="ECO:0000313" key="1">
    <source>
        <dbReference type="EMBL" id="MFF4522709.1"/>
    </source>
</evidence>
<dbReference type="RefSeq" id="WP_387886922.1">
    <property type="nucleotide sequence ID" value="NZ_JBIAWJ010000006.1"/>
</dbReference>
<evidence type="ECO:0000313" key="2">
    <source>
        <dbReference type="Proteomes" id="UP001602058"/>
    </source>
</evidence>
<dbReference type="SUPFAM" id="SSF53955">
    <property type="entry name" value="Lysozyme-like"/>
    <property type="match status" value="1"/>
</dbReference>